<accession>A0A0S4L915</accession>
<dbReference type="Gene3D" id="2.20.25.10">
    <property type="match status" value="1"/>
</dbReference>
<dbReference type="Pfam" id="PF03966">
    <property type="entry name" value="Trm112p"/>
    <property type="match status" value="1"/>
</dbReference>
<organism evidence="1 2">
    <name type="scientific">Candidatus Nitrospira nitrosa</name>
    <dbReference type="NCBI Taxonomy" id="1742972"/>
    <lineage>
        <taxon>Bacteria</taxon>
        <taxon>Pseudomonadati</taxon>
        <taxon>Nitrospirota</taxon>
        <taxon>Nitrospiria</taxon>
        <taxon>Nitrospirales</taxon>
        <taxon>Nitrospiraceae</taxon>
        <taxon>Nitrospira</taxon>
    </lineage>
</organism>
<evidence type="ECO:0000313" key="1">
    <source>
        <dbReference type="EMBL" id="CUS33257.1"/>
    </source>
</evidence>
<dbReference type="STRING" id="1742972.COMA1_11051"/>
<dbReference type="EMBL" id="CZQA01000001">
    <property type="protein sequence ID" value="CUS33257.1"/>
    <property type="molecule type" value="Genomic_DNA"/>
</dbReference>
<dbReference type="RefSeq" id="WP_090744668.1">
    <property type="nucleotide sequence ID" value="NZ_CZQA01000001.1"/>
</dbReference>
<sequence length="86" mass="9453">MNINPDLLAILCCPETKQKVTAADDSVIIALNTSVTRGELKNKGNRPVTEPFEAGLIREDGTLLYPIRDHIPVMLIEEGIPLSQIQ</sequence>
<dbReference type="OrthoDB" id="9812205at2"/>
<dbReference type="AlphaFoldDB" id="A0A0S4L915"/>
<keyword evidence="2" id="KW-1185">Reference proteome</keyword>
<dbReference type="Proteomes" id="UP000199032">
    <property type="component" value="Unassembled WGS sequence"/>
</dbReference>
<proteinExistence type="predicted"/>
<protein>
    <submittedName>
        <fullName evidence="1">Uncharacterized protein</fullName>
    </submittedName>
</protein>
<dbReference type="SUPFAM" id="SSF158997">
    <property type="entry name" value="Trm112p-like"/>
    <property type="match status" value="1"/>
</dbReference>
<evidence type="ECO:0000313" key="2">
    <source>
        <dbReference type="Proteomes" id="UP000199032"/>
    </source>
</evidence>
<gene>
    <name evidence="1" type="ORF">COMA1_11051</name>
</gene>
<dbReference type="InterPro" id="IPR005651">
    <property type="entry name" value="Trm112-like"/>
</dbReference>
<name>A0A0S4L915_9BACT</name>
<reference evidence="1 2" key="1">
    <citation type="submission" date="2015-10" db="EMBL/GenBank/DDBJ databases">
        <authorList>
            <person name="Gilbert D.G."/>
        </authorList>
    </citation>
    <scope>NUCLEOTIDE SEQUENCE [LARGE SCALE GENOMIC DNA]</scope>
    <source>
        <strain evidence="1">COMA1</strain>
    </source>
</reference>